<evidence type="ECO:0000259" key="2">
    <source>
        <dbReference type="SMART" id="SM00644"/>
    </source>
</evidence>
<sequence length="238" mass="26008">MSKPPASRNKPRWHPSPNHGERRDGLRPSLIVIHYTAMSSAEAALERMCAPEHEVSAHYLIARDGEVVQLVEEDRRAWHAGAGQWAGAGDVNSRSIGIELDNSGDVPFSEPLMSALTALVAAIRGRWDIPREGVIAHSDFAPERKADPGARFDWRRLALSGQAVWPEPGSDVDDVSDDAFLSALERFGYPADAGTQCLLTAFRLRFRPWAQGPLDATDVALAKDLAARFGVDRTHPSA</sequence>
<dbReference type="PANTHER" id="PTHR30417">
    <property type="entry name" value="N-ACETYLMURAMOYL-L-ALANINE AMIDASE AMID"/>
    <property type="match status" value="1"/>
</dbReference>
<gene>
    <name evidence="3" type="ORF">KJP28_06915</name>
</gene>
<reference evidence="3 4" key="1">
    <citation type="submission" date="2021-05" db="EMBL/GenBank/DDBJ databases">
        <title>Culturable bacteria isolated from Daya Bay.</title>
        <authorList>
            <person name="Zheng W."/>
            <person name="Yu S."/>
            <person name="Huang Y."/>
        </authorList>
    </citation>
    <scope>NUCLEOTIDE SEQUENCE [LARGE SCALE GENOMIC DNA]</scope>
    <source>
        <strain evidence="3 4">DP4N28-5</strain>
    </source>
</reference>
<dbReference type="Pfam" id="PF01510">
    <property type="entry name" value="Amidase_2"/>
    <property type="match status" value="1"/>
</dbReference>
<dbReference type="Proteomes" id="UP000756530">
    <property type="component" value="Unassembled WGS sequence"/>
</dbReference>
<accession>A0ABS6T096</accession>
<dbReference type="InterPro" id="IPR051206">
    <property type="entry name" value="NAMLAA_amidase_2"/>
</dbReference>
<keyword evidence="3" id="KW-0378">Hydrolase</keyword>
<protein>
    <submittedName>
        <fullName evidence="3">N-acetylmuramoyl-L-alanine amidase</fullName>
        <ecNumber evidence="3">3.5.1.28</ecNumber>
    </submittedName>
</protein>
<dbReference type="EC" id="3.5.1.28" evidence="3"/>
<keyword evidence="4" id="KW-1185">Reference proteome</keyword>
<dbReference type="SMART" id="SM00644">
    <property type="entry name" value="Ami_2"/>
    <property type="match status" value="1"/>
</dbReference>
<evidence type="ECO:0000313" key="4">
    <source>
        <dbReference type="Proteomes" id="UP000756530"/>
    </source>
</evidence>
<evidence type="ECO:0000256" key="1">
    <source>
        <dbReference type="SAM" id="MobiDB-lite"/>
    </source>
</evidence>
<name>A0ABS6T096_9RHOB</name>
<dbReference type="InterPro" id="IPR002502">
    <property type="entry name" value="Amidase_domain"/>
</dbReference>
<dbReference type="EMBL" id="JAHUZE010000002">
    <property type="protein sequence ID" value="MBV7378654.1"/>
    <property type="molecule type" value="Genomic_DNA"/>
</dbReference>
<dbReference type="GO" id="GO:0008745">
    <property type="term" value="F:N-acetylmuramoyl-L-alanine amidase activity"/>
    <property type="evidence" value="ECO:0007669"/>
    <property type="project" value="UniProtKB-EC"/>
</dbReference>
<comment type="caution">
    <text evidence="3">The sequence shown here is derived from an EMBL/GenBank/DDBJ whole genome shotgun (WGS) entry which is preliminary data.</text>
</comment>
<dbReference type="CDD" id="cd06583">
    <property type="entry name" value="PGRP"/>
    <property type="match status" value="1"/>
</dbReference>
<dbReference type="PANTHER" id="PTHR30417:SF1">
    <property type="entry name" value="N-ACETYLMURAMOYL-L-ALANINE AMIDASE AMID"/>
    <property type="match status" value="1"/>
</dbReference>
<proteinExistence type="predicted"/>
<dbReference type="RefSeq" id="WP_218391843.1">
    <property type="nucleotide sequence ID" value="NZ_JAHUZE010000002.1"/>
</dbReference>
<organism evidence="3 4">
    <name type="scientific">Maritimibacter dapengensis</name>
    <dbReference type="NCBI Taxonomy" id="2836868"/>
    <lineage>
        <taxon>Bacteria</taxon>
        <taxon>Pseudomonadati</taxon>
        <taxon>Pseudomonadota</taxon>
        <taxon>Alphaproteobacteria</taxon>
        <taxon>Rhodobacterales</taxon>
        <taxon>Roseobacteraceae</taxon>
        <taxon>Maritimibacter</taxon>
    </lineage>
</organism>
<feature type="domain" description="N-acetylmuramoyl-L-alanine amidase" evidence="2">
    <location>
        <begin position="16"/>
        <end position="149"/>
    </location>
</feature>
<evidence type="ECO:0000313" key="3">
    <source>
        <dbReference type="EMBL" id="MBV7378654.1"/>
    </source>
</evidence>
<feature type="region of interest" description="Disordered" evidence="1">
    <location>
        <begin position="1"/>
        <end position="25"/>
    </location>
</feature>